<keyword evidence="4" id="KW-1185">Reference proteome</keyword>
<comment type="caution">
    <text evidence="3">The sequence shown here is derived from an EMBL/GenBank/DDBJ whole genome shotgun (WGS) entry which is preliminary data.</text>
</comment>
<feature type="transmembrane region" description="Helical" evidence="2">
    <location>
        <begin position="189"/>
        <end position="212"/>
    </location>
</feature>
<reference evidence="3 4" key="1">
    <citation type="journal article" date="2020" name="ISME J.">
        <title>Uncovering the hidden diversity of litter-decomposition mechanisms in mushroom-forming fungi.</title>
        <authorList>
            <person name="Floudas D."/>
            <person name="Bentzer J."/>
            <person name="Ahren D."/>
            <person name="Johansson T."/>
            <person name="Persson P."/>
            <person name="Tunlid A."/>
        </authorList>
    </citation>
    <scope>NUCLEOTIDE SEQUENCE [LARGE SCALE GENOMIC DNA]</scope>
    <source>
        <strain evidence="3 4">CBS 291.85</strain>
    </source>
</reference>
<sequence length="402" mass="41911">MHTRKRSKYLELRQADPSQSSLPQSSDSIFPFTSSISESSVTTGSSSTSSLSSTSTSDTSKSESQSSSQSSSTATSSSFSSSSSSSSFPSSSSTSSSSKIPITTSSSSTSAPPTPSPEITTSSFTSTSANTRILVTEEPSSSINSTPVTTFPFASSITPGLGFTSSSAFHVPTAVGGASSDSGQSNTPALAGMIVGIIVGCLAVFTVLFIFIKRRRHSKKFEDVYYIEKPADSDSEAPSERSSRKFLNEPMAAYASSEPEGYLRDTITEPSTATPYAAGSLTELTYSYAQDVNNQYPYYPNEVQVLPSETGPTTLKQSPVSAPALTISTSNVPSETNLNPFADPPATQITSFAGSKTALNSAASSGKIYAATSHSQQPPSSPTYQPSIDSFYGGGPGRGSWF</sequence>
<keyword evidence="2" id="KW-0812">Transmembrane</keyword>
<feature type="compositionally biased region" description="Low complexity" evidence="1">
    <location>
        <begin position="375"/>
        <end position="387"/>
    </location>
</feature>
<keyword evidence="2" id="KW-0472">Membrane</keyword>
<gene>
    <name evidence="3" type="ORF">D9758_004775</name>
</gene>
<feature type="compositionally biased region" description="Gly residues" evidence="1">
    <location>
        <begin position="392"/>
        <end position="402"/>
    </location>
</feature>
<protein>
    <submittedName>
        <fullName evidence="3">Uncharacterized protein</fullName>
    </submittedName>
</protein>
<dbReference type="CDD" id="cd12087">
    <property type="entry name" value="TM_EGFR-like"/>
    <property type="match status" value="1"/>
</dbReference>
<evidence type="ECO:0000256" key="2">
    <source>
        <dbReference type="SAM" id="Phobius"/>
    </source>
</evidence>
<feature type="compositionally biased region" description="Low complexity" evidence="1">
    <location>
        <begin position="16"/>
        <end position="127"/>
    </location>
</feature>
<organism evidence="3 4">
    <name type="scientific">Tetrapyrgos nigripes</name>
    <dbReference type="NCBI Taxonomy" id="182062"/>
    <lineage>
        <taxon>Eukaryota</taxon>
        <taxon>Fungi</taxon>
        <taxon>Dikarya</taxon>
        <taxon>Basidiomycota</taxon>
        <taxon>Agaricomycotina</taxon>
        <taxon>Agaricomycetes</taxon>
        <taxon>Agaricomycetidae</taxon>
        <taxon>Agaricales</taxon>
        <taxon>Marasmiineae</taxon>
        <taxon>Marasmiaceae</taxon>
        <taxon>Tetrapyrgos</taxon>
    </lineage>
</organism>
<keyword evidence="2" id="KW-1133">Transmembrane helix</keyword>
<name>A0A8H5G650_9AGAR</name>
<dbReference type="EMBL" id="JAACJM010000047">
    <property type="protein sequence ID" value="KAF5359038.1"/>
    <property type="molecule type" value="Genomic_DNA"/>
</dbReference>
<feature type="region of interest" description="Disordered" evidence="1">
    <location>
        <begin position="369"/>
        <end position="402"/>
    </location>
</feature>
<evidence type="ECO:0000313" key="3">
    <source>
        <dbReference type="EMBL" id="KAF5359038.1"/>
    </source>
</evidence>
<dbReference type="OrthoDB" id="2918511at2759"/>
<feature type="region of interest" description="Disordered" evidence="1">
    <location>
        <begin position="1"/>
        <end position="127"/>
    </location>
</feature>
<evidence type="ECO:0000313" key="4">
    <source>
        <dbReference type="Proteomes" id="UP000559256"/>
    </source>
</evidence>
<dbReference type="Proteomes" id="UP000559256">
    <property type="component" value="Unassembled WGS sequence"/>
</dbReference>
<dbReference type="AlphaFoldDB" id="A0A8H5G650"/>
<evidence type="ECO:0000256" key="1">
    <source>
        <dbReference type="SAM" id="MobiDB-lite"/>
    </source>
</evidence>
<accession>A0A8H5G650</accession>
<proteinExistence type="predicted"/>